<reference evidence="5 6" key="1">
    <citation type="submission" date="2024-06" db="EMBL/GenBank/DDBJ databases">
        <title>The Natural Products Discovery Center: Release of the First 8490 Sequenced Strains for Exploring Actinobacteria Biosynthetic Diversity.</title>
        <authorList>
            <person name="Kalkreuter E."/>
            <person name="Kautsar S.A."/>
            <person name="Yang D."/>
            <person name="Bader C.D."/>
            <person name="Teijaro C.N."/>
            <person name="Fluegel L."/>
            <person name="Davis C.M."/>
            <person name="Simpson J.R."/>
            <person name="Lauterbach L."/>
            <person name="Steele A.D."/>
            <person name="Gui C."/>
            <person name="Meng S."/>
            <person name="Li G."/>
            <person name="Viehrig K."/>
            <person name="Ye F."/>
            <person name="Su P."/>
            <person name="Kiefer A.F."/>
            <person name="Nichols A."/>
            <person name="Cepeda A.J."/>
            <person name="Yan W."/>
            <person name="Fan B."/>
            <person name="Jiang Y."/>
            <person name="Adhikari A."/>
            <person name="Zheng C.-J."/>
            <person name="Schuster L."/>
            <person name="Cowan T.M."/>
            <person name="Smanski M.J."/>
            <person name="Chevrette M.G."/>
            <person name="De Carvalho L.P.S."/>
            <person name="Shen B."/>
        </authorList>
    </citation>
    <scope>NUCLEOTIDE SEQUENCE [LARGE SCALE GENOMIC DNA]</scope>
    <source>
        <strain evidence="5 6">NPDC053791</strain>
    </source>
</reference>
<gene>
    <name evidence="5" type="ORF">AB0L03_03985</name>
</gene>
<dbReference type="InterPro" id="IPR014043">
    <property type="entry name" value="Acyl_transferase_dom"/>
</dbReference>
<dbReference type="SMART" id="SM00827">
    <property type="entry name" value="PKS_AT"/>
    <property type="match status" value="1"/>
</dbReference>
<feature type="compositionally biased region" description="Basic and acidic residues" evidence="3">
    <location>
        <begin position="305"/>
        <end position="321"/>
    </location>
</feature>
<dbReference type="RefSeq" id="WP_366086734.1">
    <property type="nucleotide sequence ID" value="NZ_JBFASG010000002.1"/>
</dbReference>
<keyword evidence="5" id="KW-0808">Transferase</keyword>
<dbReference type="InterPro" id="IPR016035">
    <property type="entry name" value="Acyl_Trfase/lysoPLipase"/>
</dbReference>
<keyword evidence="6" id="KW-1185">Reference proteome</keyword>
<organism evidence="5 6">
    <name type="scientific">Streptomyces roseoverticillatus</name>
    <dbReference type="NCBI Taxonomy" id="66429"/>
    <lineage>
        <taxon>Bacteria</taxon>
        <taxon>Bacillati</taxon>
        <taxon>Actinomycetota</taxon>
        <taxon>Actinomycetes</taxon>
        <taxon>Kitasatosporales</taxon>
        <taxon>Streptomycetaceae</taxon>
        <taxon>Streptomyces</taxon>
    </lineage>
</organism>
<dbReference type="InterPro" id="IPR001227">
    <property type="entry name" value="Ac_transferase_dom_sf"/>
</dbReference>
<dbReference type="PANTHER" id="PTHR43775:SF37">
    <property type="entry name" value="SI:DKEY-61P9.11"/>
    <property type="match status" value="1"/>
</dbReference>
<keyword evidence="2" id="KW-0597">Phosphoprotein</keyword>
<evidence type="ECO:0000313" key="5">
    <source>
        <dbReference type="EMBL" id="MEV4922002.1"/>
    </source>
</evidence>
<dbReference type="GO" id="GO:0016746">
    <property type="term" value="F:acyltransferase activity"/>
    <property type="evidence" value="ECO:0007669"/>
    <property type="project" value="UniProtKB-KW"/>
</dbReference>
<feature type="region of interest" description="Disordered" evidence="3">
    <location>
        <begin position="298"/>
        <end position="330"/>
    </location>
</feature>
<dbReference type="PANTHER" id="PTHR43775">
    <property type="entry name" value="FATTY ACID SYNTHASE"/>
    <property type="match status" value="1"/>
</dbReference>
<dbReference type="SUPFAM" id="SSF55048">
    <property type="entry name" value="Probable ACP-binding domain of malonyl-CoA ACP transacylase"/>
    <property type="match status" value="1"/>
</dbReference>
<comment type="caution">
    <text evidence="5">The sequence shown here is derived from an EMBL/GenBank/DDBJ whole genome shotgun (WGS) entry which is preliminary data.</text>
</comment>
<evidence type="ECO:0000256" key="3">
    <source>
        <dbReference type="SAM" id="MobiDB-lite"/>
    </source>
</evidence>
<keyword evidence="5" id="KW-0012">Acyltransferase</keyword>
<dbReference type="Proteomes" id="UP001552479">
    <property type="component" value="Unassembled WGS sequence"/>
</dbReference>
<evidence type="ECO:0000256" key="1">
    <source>
        <dbReference type="ARBA" id="ARBA00022450"/>
    </source>
</evidence>
<dbReference type="InterPro" id="IPR050091">
    <property type="entry name" value="PKS_NRPS_Biosynth_Enz"/>
</dbReference>
<protein>
    <submittedName>
        <fullName evidence="5">Acyltransferase domain-containing protein</fullName>
    </submittedName>
</protein>
<dbReference type="EMBL" id="JBFASG010000002">
    <property type="protein sequence ID" value="MEV4922002.1"/>
    <property type="molecule type" value="Genomic_DNA"/>
</dbReference>
<evidence type="ECO:0000256" key="2">
    <source>
        <dbReference type="ARBA" id="ARBA00022553"/>
    </source>
</evidence>
<dbReference type="Gene3D" id="3.30.70.250">
    <property type="entry name" value="Malonyl-CoA ACP transacylase, ACP-binding"/>
    <property type="match status" value="1"/>
</dbReference>
<name>A0ABV3INX6_9ACTN</name>
<keyword evidence="1" id="KW-0596">Phosphopantetheine</keyword>
<dbReference type="InterPro" id="IPR016036">
    <property type="entry name" value="Malonyl_transacylase_ACP-bd"/>
</dbReference>
<dbReference type="SUPFAM" id="SSF52151">
    <property type="entry name" value="FabD/lysophospholipase-like"/>
    <property type="match status" value="1"/>
</dbReference>
<dbReference type="Gene3D" id="3.30.70.3290">
    <property type="match status" value="1"/>
</dbReference>
<dbReference type="Gene3D" id="3.40.366.10">
    <property type="entry name" value="Malonyl-Coenzyme A Acyl Carrier Protein, domain 2"/>
    <property type="match status" value="1"/>
</dbReference>
<evidence type="ECO:0000313" key="6">
    <source>
        <dbReference type="Proteomes" id="UP001552479"/>
    </source>
</evidence>
<proteinExistence type="predicted"/>
<sequence>MNARPRPVGLLLPGQGAQYARMAAGLYPHEPVFAAAMDEVFAAMQDAGPALRADWLAERPVLPVEAAAWAQPLLFAVDYAFGRMVRSWGIGPVALLGHSIGEMAAAVLTGVFTLPDAVRLVQDRVARVVQAPPGGMLAVAAAPEDVVAFLGGGVVVGAVNAPRQVVLTGPAGPLAATAARLAAEGLAARPVPSLSAFHSPLIEPVLAGAERVAAAMPRRVPDATLYSGCTGAPLRGARALDAVFWARQPAEPVRFREALDALLSEDGLLLLEAGPGQGLASLARRHPAVRAGRSAVLGLSPARPGPEEADRDAVRRAREALSAEGYELNP</sequence>
<feature type="domain" description="Malonyl-CoA:ACP transacylase (MAT)" evidence="4">
    <location>
        <begin position="11"/>
        <end position="306"/>
    </location>
</feature>
<evidence type="ECO:0000259" key="4">
    <source>
        <dbReference type="SMART" id="SM00827"/>
    </source>
</evidence>
<dbReference type="Pfam" id="PF00698">
    <property type="entry name" value="Acyl_transf_1"/>
    <property type="match status" value="1"/>
</dbReference>
<accession>A0ABV3INX6</accession>